<dbReference type="PANTHER" id="PTHR45947">
    <property type="entry name" value="SULFOQUINOVOSYL TRANSFERASE SQD2"/>
    <property type="match status" value="1"/>
</dbReference>
<dbReference type="Proteomes" id="UP001500466">
    <property type="component" value="Unassembled WGS sequence"/>
</dbReference>
<protein>
    <submittedName>
        <fullName evidence="5">Glycosyltransferase family 4 protein</fullName>
    </submittedName>
</protein>
<dbReference type="PANTHER" id="PTHR45947:SF3">
    <property type="entry name" value="SULFOQUINOVOSYL TRANSFERASE SQD2"/>
    <property type="match status" value="1"/>
</dbReference>
<dbReference type="InterPro" id="IPR001296">
    <property type="entry name" value="Glyco_trans_1"/>
</dbReference>
<dbReference type="Pfam" id="PF13579">
    <property type="entry name" value="Glyco_trans_4_4"/>
    <property type="match status" value="1"/>
</dbReference>
<evidence type="ECO:0000256" key="2">
    <source>
        <dbReference type="ARBA" id="ARBA00022679"/>
    </source>
</evidence>
<name>A0ABP9IDT1_9ACTN</name>
<evidence type="ECO:0000256" key="1">
    <source>
        <dbReference type="ARBA" id="ARBA00022676"/>
    </source>
</evidence>
<sequence length="380" mass="39245">MPDPTAATPEDRRTRPARLRAVLVLGSSTGGIGAHVLSLVRGLTAHGVAVTVAAPAATGEHFGFADAGARFVPVEIGNSPRPSDMAAARALRDACANAHVVHAHGLRAGLVTGSALGRRRPGRIPVVLTLHNAVLATGPRAGFAHLMEGRAVRIADVVLGASGDLVDRARRLGAADARLGPVGAPLLPAPRRDRAAVRAELSSTERPILLAVGRLAPQKSYPQLLDAAERWTTLEPVPLLVIAGDGPMREELQARIDADYLPVRLLGHRDDVADLLAAADVVVLPSRWEARSLVAQEALRGGVPLVATDVGGIPELVGDAAVLVPHGDVDALADAVAGLLADGSRRAGLAAAGPAQAQTWPDESDTVSQVLSVYEELGPI</sequence>
<evidence type="ECO:0000259" key="4">
    <source>
        <dbReference type="Pfam" id="PF13579"/>
    </source>
</evidence>
<dbReference type="SUPFAM" id="SSF53756">
    <property type="entry name" value="UDP-Glycosyltransferase/glycogen phosphorylase"/>
    <property type="match status" value="1"/>
</dbReference>
<dbReference type="InterPro" id="IPR028098">
    <property type="entry name" value="Glyco_trans_4-like_N"/>
</dbReference>
<dbReference type="EMBL" id="BAABHS010000057">
    <property type="protein sequence ID" value="GAA4995580.1"/>
    <property type="molecule type" value="Genomic_DNA"/>
</dbReference>
<comment type="caution">
    <text evidence="5">The sequence shown here is derived from an EMBL/GenBank/DDBJ whole genome shotgun (WGS) entry which is preliminary data.</text>
</comment>
<organism evidence="5 6">
    <name type="scientific">Yinghuangia aomiensis</name>
    <dbReference type="NCBI Taxonomy" id="676205"/>
    <lineage>
        <taxon>Bacteria</taxon>
        <taxon>Bacillati</taxon>
        <taxon>Actinomycetota</taxon>
        <taxon>Actinomycetes</taxon>
        <taxon>Kitasatosporales</taxon>
        <taxon>Streptomycetaceae</taxon>
        <taxon>Yinghuangia</taxon>
    </lineage>
</organism>
<dbReference type="CDD" id="cd03801">
    <property type="entry name" value="GT4_PimA-like"/>
    <property type="match status" value="1"/>
</dbReference>
<feature type="domain" description="Glycosyl transferase family 1" evidence="3">
    <location>
        <begin position="200"/>
        <end position="353"/>
    </location>
</feature>
<feature type="domain" description="Glycosyltransferase subfamily 4-like N-terminal" evidence="4">
    <location>
        <begin position="30"/>
        <end position="179"/>
    </location>
</feature>
<proteinExistence type="predicted"/>
<keyword evidence="1" id="KW-0328">Glycosyltransferase</keyword>
<dbReference type="RefSeq" id="WP_345680883.1">
    <property type="nucleotide sequence ID" value="NZ_BAABHS010000057.1"/>
</dbReference>
<dbReference type="Gene3D" id="3.40.50.2000">
    <property type="entry name" value="Glycogen Phosphorylase B"/>
    <property type="match status" value="2"/>
</dbReference>
<keyword evidence="6" id="KW-1185">Reference proteome</keyword>
<gene>
    <name evidence="5" type="ORF">GCM10023205_80880</name>
</gene>
<accession>A0ABP9IDT1</accession>
<evidence type="ECO:0000313" key="5">
    <source>
        <dbReference type="EMBL" id="GAA4995580.1"/>
    </source>
</evidence>
<evidence type="ECO:0000313" key="6">
    <source>
        <dbReference type="Proteomes" id="UP001500466"/>
    </source>
</evidence>
<evidence type="ECO:0000259" key="3">
    <source>
        <dbReference type="Pfam" id="PF00534"/>
    </source>
</evidence>
<dbReference type="InterPro" id="IPR050194">
    <property type="entry name" value="Glycosyltransferase_grp1"/>
</dbReference>
<dbReference type="Pfam" id="PF00534">
    <property type="entry name" value="Glycos_transf_1"/>
    <property type="match status" value="1"/>
</dbReference>
<reference evidence="6" key="1">
    <citation type="journal article" date="2019" name="Int. J. Syst. Evol. Microbiol.">
        <title>The Global Catalogue of Microorganisms (GCM) 10K type strain sequencing project: providing services to taxonomists for standard genome sequencing and annotation.</title>
        <authorList>
            <consortium name="The Broad Institute Genomics Platform"/>
            <consortium name="The Broad Institute Genome Sequencing Center for Infectious Disease"/>
            <person name="Wu L."/>
            <person name="Ma J."/>
        </authorList>
    </citation>
    <scope>NUCLEOTIDE SEQUENCE [LARGE SCALE GENOMIC DNA]</scope>
    <source>
        <strain evidence="6">JCM 17986</strain>
    </source>
</reference>
<keyword evidence="2" id="KW-0808">Transferase</keyword>